<keyword evidence="2" id="KW-1185">Reference proteome</keyword>
<name>A0ABR8BTG2_APHFL</name>
<accession>A0ABR8BTG2</accession>
<sequence length="72" mass="8080">MITKNKQIPAQKSVIKSKQAVVFPNILQKTLLEELRCGYGNCSYSGCYCQKYEGNASTCQNSGCGHSYDQHW</sequence>
<reference evidence="1 2" key="1">
    <citation type="journal article" date="2020" name="ISME J.">
        <title>Comparative genomics reveals insights into cyanobacterial evolution and habitat adaptation.</title>
        <authorList>
            <person name="Chen M.Y."/>
            <person name="Teng W.K."/>
            <person name="Zhao L."/>
            <person name="Hu C.X."/>
            <person name="Zhou Y.K."/>
            <person name="Han B.P."/>
            <person name="Song L.R."/>
            <person name="Shu W.S."/>
        </authorList>
    </citation>
    <scope>NUCLEOTIDE SEQUENCE [LARGE SCALE GENOMIC DNA]</scope>
    <source>
        <strain evidence="1 2">FACHB-1040</strain>
    </source>
</reference>
<dbReference type="Proteomes" id="UP000606721">
    <property type="component" value="Unassembled WGS sequence"/>
</dbReference>
<dbReference type="EMBL" id="JACJQT010000013">
    <property type="protein sequence ID" value="MBD2278057.1"/>
    <property type="molecule type" value="Genomic_DNA"/>
</dbReference>
<comment type="caution">
    <text evidence="1">The sequence shown here is derived from an EMBL/GenBank/DDBJ whole genome shotgun (WGS) entry which is preliminary data.</text>
</comment>
<protein>
    <submittedName>
        <fullName evidence="1">Uncharacterized protein</fullName>
    </submittedName>
</protein>
<gene>
    <name evidence="1" type="ORF">H6F99_06970</name>
</gene>
<evidence type="ECO:0000313" key="2">
    <source>
        <dbReference type="Proteomes" id="UP000606721"/>
    </source>
</evidence>
<dbReference type="RefSeq" id="WP_190382623.1">
    <property type="nucleotide sequence ID" value="NZ_JACJQT010000013.1"/>
</dbReference>
<proteinExistence type="predicted"/>
<organism evidence="1 2">
    <name type="scientific">Aphanizomenon flos-aquae FACHB-1040</name>
    <dbReference type="NCBI Taxonomy" id="2692887"/>
    <lineage>
        <taxon>Bacteria</taxon>
        <taxon>Bacillati</taxon>
        <taxon>Cyanobacteriota</taxon>
        <taxon>Cyanophyceae</taxon>
        <taxon>Nostocales</taxon>
        <taxon>Aphanizomenonaceae</taxon>
        <taxon>Aphanizomenon</taxon>
    </lineage>
</organism>
<evidence type="ECO:0000313" key="1">
    <source>
        <dbReference type="EMBL" id="MBD2278057.1"/>
    </source>
</evidence>